<evidence type="ECO:0000313" key="2">
    <source>
        <dbReference type="EMBL" id="QUC11300.1"/>
    </source>
</evidence>
<dbReference type="Proteomes" id="UP000677180">
    <property type="component" value="Chromosome"/>
</dbReference>
<dbReference type="AlphaFoldDB" id="A0AB37HWT0"/>
<proteinExistence type="predicted"/>
<gene>
    <name evidence="2" type="ORF">J5A53_00910</name>
</gene>
<evidence type="ECO:0000313" key="3">
    <source>
        <dbReference type="Proteomes" id="UP000677180"/>
    </source>
</evidence>
<dbReference type="Pfam" id="PF20117">
    <property type="entry name" value="DUF6507"/>
    <property type="match status" value="1"/>
</dbReference>
<dbReference type="RefSeq" id="WP_041696830.1">
    <property type="nucleotide sequence ID" value="NZ_CAJZDL010000019.1"/>
</dbReference>
<reference evidence="2" key="1">
    <citation type="submission" date="2021-03" db="EMBL/GenBank/DDBJ databases">
        <title>Human Oral Microbial Genomes.</title>
        <authorList>
            <person name="Johnston C.D."/>
            <person name="Chen T."/>
            <person name="Dewhirst F.E."/>
        </authorList>
    </citation>
    <scope>NUCLEOTIDE SEQUENCE</scope>
    <source>
        <strain evidence="2">F0714</strain>
    </source>
</reference>
<dbReference type="InterPro" id="IPR045436">
    <property type="entry name" value="DUF6507"/>
</dbReference>
<dbReference type="EMBL" id="CP072385">
    <property type="protein sequence ID" value="QUC11300.1"/>
    <property type="molecule type" value="Genomic_DNA"/>
</dbReference>
<sequence length="146" mass="15290">MMFYVVCKFLDAEKKSLEGILVGSWAIDEQSAGQTVQNAALSAEGYETISSNAKTQKDDLLGDLSRSEFVYAAVEAWMENCGSLGIDAVQGMTGIALQGTSEAILAYHEGDTGMAANAQSTAATADFPSEMPKADGSANPAPPKEN</sequence>
<protein>
    <submittedName>
        <fullName evidence="2">Uncharacterized protein</fullName>
    </submittedName>
</protein>
<evidence type="ECO:0000256" key="1">
    <source>
        <dbReference type="SAM" id="MobiDB-lite"/>
    </source>
</evidence>
<name>A0AB37HWT0_9ACTN</name>
<accession>A0AB37HWT0</accession>
<feature type="region of interest" description="Disordered" evidence="1">
    <location>
        <begin position="118"/>
        <end position="146"/>
    </location>
</feature>
<organism evidence="2 3">
    <name type="scientific">Arachnia propionica</name>
    <dbReference type="NCBI Taxonomy" id="1750"/>
    <lineage>
        <taxon>Bacteria</taxon>
        <taxon>Bacillati</taxon>
        <taxon>Actinomycetota</taxon>
        <taxon>Actinomycetes</taxon>
        <taxon>Propionibacteriales</taxon>
        <taxon>Propionibacteriaceae</taxon>
        <taxon>Arachnia</taxon>
    </lineage>
</organism>